<proteinExistence type="predicted"/>
<gene>
    <name evidence="1" type="ORF">DCAF_LOCUS11920</name>
</gene>
<name>A0AAV1RN86_9ROSI</name>
<dbReference type="Proteomes" id="UP001314170">
    <property type="component" value="Unassembled WGS sequence"/>
</dbReference>
<sequence length="80" mass="8879">MNSKSIELAARKWKRVEESWKVTQCPRSSLGVDKDEQLFNRVESESTMKVGACGVRLGERTFVSGSAYECGAQGFFVVDA</sequence>
<protein>
    <submittedName>
        <fullName evidence="1">Uncharacterized protein</fullName>
    </submittedName>
</protein>
<evidence type="ECO:0000313" key="1">
    <source>
        <dbReference type="EMBL" id="CAK7336897.1"/>
    </source>
</evidence>
<dbReference type="AlphaFoldDB" id="A0AAV1RN86"/>
<dbReference type="EMBL" id="CAWUPB010001009">
    <property type="protein sequence ID" value="CAK7336897.1"/>
    <property type="molecule type" value="Genomic_DNA"/>
</dbReference>
<keyword evidence="2" id="KW-1185">Reference proteome</keyword>
<reference evidence="1 2" key="1">
    <citation type="submission" date="2024-01" db="EMBL/GenBank/DDBJ databases">
        <authorList>
            <person name="Waweru B."/>
        </authorList>
    </citation>
    <scope>NUCLEOTIDE SEQUENCE [LARGE SCALE GENOMIC DNA]</scope>
</reference>
<accession>A0AAV1RN86</accession>
<organism evidence="1 2">
    <name type="scientific">Dovyalis caffra</name>
    <dbReference type="NCBI Taxonomy" id="77055"/>
    <lineage>
        <taxon>Eukaryota</taxon>
        <taxon>Viridiplantae</taxon>
        <taxon>Streptophyta</taxon>
        <taxon>Embryophyta</taxon>
        <taxon>Tracheophyta</taxon>
        <taxon>Spermatophyta</taxon>
        <taxon>Magnoliopsida</taxon>
        <taxon>eudicotyledons</taxon>
        <taxon>Gunneridae</taxon>
        <taxon>Pentapetalae</taxon>
        <taxon>rosids</taxon>
        <taxon>fabids</taxon>
        <taxon>Malpighiales</taxon>
        <taxon>Salicaceae</taxon>
        <taxon>Flacourtieae</taxon>
        <taxon>Dovyalis</taxon>
    </lineage>
</organism>
<evidence type="ECO:0000313" key="2">
    <source>
        <dbReference type="Proteomes" id="UP001314170"/>
    </source>
</evidence>
<comment type="caution">
    <text evidence="1">The sequence shown here is derived from an EMBL/GenBank/DDBJ whole genome shotgun (WGS) entry which is preliminary data.</text>
</comment>